<dbReference type="CDD" id="cd01446">
    <property type="entry name" value="DSP_MapKP"/>
    <property type="match status" value="1"/>
</dbReference>
<feature type="domain" description="Tyrosine specific protein phosphatases" evidence="5">
    <location>
        <begin position="698"/>
        <end position="823"/>
    </location>
</feature>
<dbReference type="PROSITE" id="PS50056">
    <property type="entry name" value="TYR_PHOSPHATASE_2"/>
    <property type="match status" value="1"/>
</dbReference>
<protein>
    <recommendedName>
        <fullName evidence="2">protein-tyrosine-phosphatase</fullName>
        <ecNumber evidence="2">3.1.3.48</ecNumber>
    </recommendedName>
</protein>
<proteinExistence type="inferred from homology"/>
<dbReference type="SUPFAM" id="SSF52799">
    <property type="entry name" value="(Phosphotyrosine protein) phosphatases II"/>
    <property type="match status" value="1"/>
</dbReference>
<accession>A0A6A6Q642</accession>
<feature type="compositionally biased region" description="Polar residues" evidence="3">
    <location>
        <begin position="477"/>
        <end position="495"/>
    </location>
</feature>
<sequence length="838" mass="93352">METVSSPRSHHSRAALHSPTQTLPSRRVTTPHTAISATVKTPSPNYFAFHASEDSSFPTDPSHHSKQQWSPPSSAVRSTAAASPTLLPLDQHPDFDAFKRQSEGKAFNLGGLGSNFNMPSQSTSRPKLNKSSSRSGSSREILHSHAHDLAGMGRRSPKRVLSPGSQFLPEESLRASPAVFSRSDLELRNKDNTLQAQPRFALPLDDSCGPASFNKPRAQTAPQHEPDSALLLTPQQLVNLLDTSDDAVLLLDLRVSTHYAKTHIAGALNLCIPTTLLKRPSFNVHKLAETFKDNGQRRKFERWRESAYIIVYDASSSTIKDAHTCVNTIKKFQSEGYTGTPYIVKGGLDDFARRFPNHLEDGADADSNRNVCLSIETDGPEVAPVVGGCPMPSTENPANPFFGNIRQNMDLIGGVGQIAIKHPSGAAPTDEKDFPEWLREVSDDRDQGKAASRKFEQIERREKKRMEDALSGHVSYGTPQGMPTKTQSPSGKLTQISGIEKGNKNRYNNIWPFEHSRVKLQGLPKHGDDYFNGSYIKAAWSNKRYISTQAPIPATFNDFWNIVWQQDVRVIVMLTAEKEGPQVKAHNYWDDGQYGPFQLDFLSEKRASIDPARIHRRNRPSAPKRTSTGPQLLPMTSLDKDEKGSDHPYVTVRRFTLAHEKQPFEALREITQLQYSNWPDFGAPAHPAHLLGLVEQCDAVVRSTNKSHSAEPEQANKRPILVHCSAGCGRTGTFCTVDSVIDMLKRQRLSQKEREYTPMDLDPPTNQAAGGDSDSGDATTPTRSPEGVEGSWVEREDQDLVEKTVEEFRRQRLSMVQSLRQYVLCYESVMEWLVEQAH</sequence>
<evidence type="ECO:0000313" key="8">
    <source>
        <dbReference type="Proteomes" id="UP000799767"/>
    </source>
</evidence>
<evidence type="ECO:0000259" key="5">
    <source>
        <dbReference type="PROSITE" id="PS50056"/>
    </source>
</evidence>
<dbReference type="GeneID" id="54477453"/>
<feature type="region of interest" description="Disordered" evidence="3">
    <location>
        <begin position="612"/>
        <end position="645"/>
    </location>
</feature>
<dbReference type="EMBL" id="MU001631">
    <property type="protein sequence ID" value="KAF2487908.1"/>
    <property type="molecule type" value="Genomic_DNA"/>
</dbReference>
<gene>
    <name evidence="7" type="ORF">BDY17DRAFT_320419</name>
</gene>
<evidence type="ECO:0000259" key="6">
    <source>
        <dbReference type="PROSITE" id="PS50206"/>
    </source>
</evidence>
<dbReference type="InterPro" id="IPR050348">
    <property type="entry name" value="Protein-Tyr_Phosphatase"/>
</dbReference>
<evidence type="ECO:0000256" key="2">
    <source>
        <dbReference type="ARBA" id="ARBA00013064"/>
    </source>
</evidence>
<dbReference type="Pfam" id="PF00102">
    <property type="entry name" value="Y_phosphatase"/>
    <property type="match status" value="2"/>
</dbReference>
<dbReference type="SUPFAM" id="SSF52821">
    <property type="entry name" value="Rhodanese/Cell cycle control phosphatase"/>
    <property type="match status" value="1"/>
</dbReference>
<dbReference type="InterPro" id="IPR036873">
    <property type="entry name" value="Rhodanese-like_dom_sf"/>
</dbReference>
<dbReference type="SMART" id="SM00404">
    <property type="entry name" value="PTPc_motif"/>
    <property type="match status" value="1"/>
</dbReference>
<evidence type="ECO:0000256" key="1">
    <source>
        <dbReference type="ARBA" id="ARBA00009649"/>
    </source>
</evidence>
<dbReference type="PANTHER" id="PTHR19134">
    <property type="entry name" value="RECEPTOR-TYPE TYROSINE-PROTEIN PHOSPHATASE"/>
    <property type="match status" value="1"/>
</dbReference>
<dbReference type="InterPro" id="IPR000387">
    <property type="entry name" value="Tyr_Pase_dom"/>
</dbReference>
<evidence type="ECO:0000259" key="4">
    <source>
        <dbReference type="PROSITE" id="PS50055"/>
    </source>
</evidence>
<feature type="region of interest" description="Disordered" evidence="3">
    <location>
        <begin position="109"/>
        <end position="168"/>
    </location>
</feature>
<dbReference type="PROSITE" id="PS00383">
    <property type="entry name" value="TYR_PHOSPHATASE_1"/>
    <property type="match status" value="1"/>
</dbReference>
<dbReference type="EC" id="3.1.3.48" evidence="2"/>
<dbReference type="InterPro" id="IPR016130">
    <property type="entry name" value="Tyr_Pase_AS"/>
</dbReference>
<dbReference type="SMART" id="SM00450">
    <property type="entry name" value="RHOD"/>
    <property type="match status" value="1"/>
</dbReference>
<dbReference type="CDD" id="cd18533">
    <property type="entry name" value="PTP_fungal"/>
    <property type="match status" value="1"/>
</dbReference>
<dbReference type="Gene3D" id="3.40.250.10">
    <property type="entry name" value="Rhodanese-like domain"/>
    <property type="match status" value="1"/>
</dbReference>
<feature type="region of interest" description="Disordered" evidence="3">
    <location>
        <begin position="751"/>
        <end position="796"/>
    </location>
</feature>
<evidence type="ECO:0000256" key="3">
    <source>
        <dbReference type="SAM" id="MobiDB-lite"/>
    </source>
</evidence>
<feature type="compositionally biased region" description="Polar residues" evidence="3">
    <location>
        <begin position="18"/>
        <end position="44"/>
    </location>
</feature>
<dbReference type="FunFam" id="3.40.250.10:FF:000051">
    <property type="entry name" value="Protein tyrosine phosphatase (Pyp1), putative"/>
    <property type="match status" value="1"/>
</dbReference>
<dbReference type="SMART" id="SM00194">
    <property type="entry name" value="PTPc"/>
    <property type="match status" value="1"/>
</dbReference>
<evidence type="ECO:0000313" key="7">
    <source>
        <dbReference type="EMBL" id="KAF2487908.1"/>
    </source>
</evidence>
<dbReference type="InterPro" id="IPR003595">
    <property type="entry name" value="Tyr_Pase_cat"/>
</dbReference>
<dbReference type="Pfam" id="PF00581">
    <property type="entry name" value="Rhodanese"/>
    <property type="match status" value="1"/>
</dbReference>
<dbReference type="RefSeq" id="XP_033594477.1">
    <property type="nucleotide sequence ID" value="XM_033736451.1"/>
</dbReference>
<dbReference type="InterPro" id="IPR000242">
    <property type="entry name" value="PTP_cat"/>
</dbReference>
<keyword evidence="8" id="KW-1185">Reference proteome</keyword>
<feature type="region of interest" description="Disordered" evidence="3">
    <location>
        <begin position="472"/>
        <end position="495"/>
    </location>
</feature>
<dbReference type="InterPro" id="IPR001763">
    <property type="entry name" value="Rhodanese-like_dom"/>
</dbReference>
<dbReference type="PROSITE" id="PS50055">
    <property type="entry name" value="TYR_PHOSPHATASE_PTP"/>
    <property type="match status" value="1"/>
</dbReference>
<feature type="domain" description="Rhodanese" evidence="6">
    <location>
        <begin position="244"/>
        <end position="360"/>
    </location>
</feature>
<organism evidence="7 8">
    <name type="scientific">Neohortaea acidophila</name>
    <dbReference type="NCBI Taxonomy" id="245834"/>
    <lineage>
        <taxon>Eukaryota</taxon>
        <taxon>Fungi</taxon>
        <taxon>Dikarya</taxon>
        <taxon>Ascomycota</taxon>
        <taxon>Pezizomycotina</taxon>
        <taxon>Dothideomycetes</taxon>
        <taxon>Dothideomycetidae</taxon>
        <taxon>Mycosphaerellales</taxon>
        <taxon>Teratosphaeriaceae</taxon>
        <taxon>Neohortaea</taxon>
    </lineage>
</organism>
<dbReference type="Gene3D" id="3.90.190.10">
    <property type="entry name" value="Protein tyrosine phosphatase superfamily"/>
    <property type="match status" value="1"/>
</dbReference>
<comment type="similarity">
    <text evidence="1">Belongs to the protein-tyrosine phosphatase family. Non-receptor class subfamily.</text>
</comment>
<dbReference type="GO" id="GO:0004725">
    <property type="term" value="F:protein tyrosine phosphatase activity"/>
    <property type="evidence" value="ECO:0007669"/>
    <property type="project" value="UniProtKB-EC"/>
</dbReference>
<feature type="compositionally biased region" description="Polar residues" evidence="3">
    <location>
        <begin position="67"/>
        <end position="82"/>
    </location>
</feature>
<dbReference type="PRINTS" id="PR00700">
    <property type="entry name" value="PRTYPHPHTASE"/>
</dbReference>
<feature type="region of interest" description="Disordered" evidence="3">
    <location>
        <begin position="1"/>
        <end position="92"/>
    </location>
</feature>
<dbReference type="Proteomes" id="UP000799767">
    <property type="component" value="Unassembled WGS sequence"/>
</dbReference>
<name>A0A6A6Q642_9PEZI</name>
<dbReference type="PROSITE" id="PS50206">
    <property type="entry name" value="RHODANESE_3"/>
    <property type="match status" value="1"/>
</dbReference>
<dbReference type="PANTHER" id="PTHR19134:SF561">
    <property type="entry name" value="PROTEIN TYROSINE PHOSPHATASE 36E, ISOFORM A"/>
    <property type="match status" value="1"/>
</dbReference>
<dbReference type="OrthoDB" id="6058203at2759"/>
<dbReference type="InterPro" id="IPR029021">
    <property type="entry name" value="Prot-tyrosine_phosphatase-like"/>
</dbReference>
<reference evidence="7" key="1">
    <citation type="journal article" date="2020" name="Stud. Mycol.">
        <title>101 Dothideomycetes genomes: a test case for predicting lifestyles and emergence of pathogens.</title>
        <authorList>
            <person name="Haridas S."/>
            <person name="Albert R."/>
            <person name="Binder M."/>
            <person name="Bloem J."/>
            <person name="Labutti K."/>
            <person name="Salamov A."/>
            <person name="Andreopoulos B."/>
            <person name="Baker S."/>
            <person name="Barry K."/>
            <person name="Bills G."/>
            <person name="Bluhm B."/>
            <person name="Cannon C."/>
            <person name="Castanera R."/>
            <person name="Culley D."/>
            <person name="Daum C."/>
            <person name="Ezra D."/>
            <person name="Gonzalez J."/>
            <person name="Henrissat B."/>
            <person name="Kuo A."/>
            <person name="Liang C."/>
            <person name="Lipzen A."/>
            <person name="Lutzoni F."/>
            <person name="Magnuson J."/>
            <person name="Mondo S."/>
            <person name="Nolan M."/>
            <person name="Ohm R."/>
            <person name="Pangilinan J."/>
            <person name="Park H.-J."/>
            <person name="Ramirez L."/>
            <person name="Alfaro M."/>
            <person name="Sun H."/>
            <person name="Tritt A."/>
            <person name="Yoshinaga Y."/>
            <person name="Zwiers L.-H."/>
            <person name="Turgeon B."/>
            <person name="Goodwin S."/>
            <person name="Spatafora J."/>
            <person name="Crous P."/>
            <person name="Grigoriev I."/>
        </authorList>
    </citation>
    <scope>NUCLEOTIDE SEQUENCE</scope>
    <source>
        <strain evidence="7">CBS 113389</strain>
    </source>
</reference>
<dbReference type="AlphaFoldDB" id="A0A6A6Q642"/>
<feature type="domain" description="Tyrosine-protein phosphatase" evidence="4">
    <location>
        <begin position="503"/>
        <end position="832"/>
    </location>
</feature>
<feature type="compositionally biased region" description="Polar residues" evidence="3">
    <location>
        <begin position="114"/>
        <end position="130"/>
    </location>
</feature>